<name>A0ACC3A8N2_9EURO</name>
<reference evidence="1" key="1">
    <citation type="submission" date="2022-10" db="EMBL/GenBank/DDBJ databases">
        <title>Culturing micro-colonial fungi from biological soil crusts in the Mojave desert and describing Neophaeococcomyces mojavensis, and introducing the new genera and species Taxawa tesnikishii.</title>
        <authorList>
            <person name="Kurbessoian T."/>
            <person name="Stajich J.E."/>
        </authorList>
    </citation>
    <scope>NUCLEOTIDE SEQUENCE</scope>
    <source>
        <strain evidence="1">JES_112</strain>
    </source>
</reference>
<sequence length="127" mass="14300">MVVKIRLSRLSRRHQPLYNIVVAQARSARDSKPMEVLGTYDPTPRTPLASRDTPEKVFDPATQKMVPYKPRRYKDIKLDFTRTKYWLGVGAQPSDGVQDMLKMLGLWEGRPGTAEALGKGEVAGKSK</sequence>
<protein>
    <submittedName>
        <fullName evidence="1">37S ribosomal protein S16, mitochondrial</fullName>
    </submittedName>
</protein>
<gene>
    <name evidence="1" type="primary">MRPS16</name>
    <name evidence="1" type="ORF">H2198_004347</name>
</gene>
<keyword evidence="2" id="KW-1185">Reference proteome</keyword>
<keyword evidence="1" id="KW-0687">Ribonucleoprotein</keyword>
<accession>A0ACC3A8N2</accession>
<keyword evidence="1" id="KW-0689">Ribosomal protein</keyword>
<dbReference type="EMBL" id="JAPDRQ010000065">
    <property type="protein sequence ID" value="KAJ9657336.1"/>
    <property type="molecule type" value="Genomic_DNA"/>
</dbReference>
<dbReference type="Proteomes" id="UP001172386">
    <property type="component" value="Unassembled WGS sequence"/>
</dbReference>
<proteinExistence type="predicted"/>
<evidence type="ECO:0000313" key="2">
    <source>
        <dbReference type="Proteomes" id="UP001172386"/>
    </source>
</evidence>
<organism evidence="1 2">
    <name type="scientific">Neophaeococcomyces mojaviensis</name>
    <dbReference type="NCBI Taxonomy" id="3383035"/>
    <lineage>
        <taxon>Eukaryota</taxon>
        <taxon>Fungi</taxon>
        <taxon>Dikarya</taxon>
        <taxon>Ascomycota</taxon>
        <taxon>Pezizomycotina</taxon>
        <taxon>Eurotiomycetes</taxon>
        <taxon>Chaetothyriomycetidae</taxon>
        <taxon>Chaetothyriales</taxon>
        <taxon>Chaetothyriales incertae sedis</taxon>
        <taxon>Neophaeococcomyces</taxon>
    </lineage>
</organism>
<evidence type="ECO:0000313" key="1">
    <source>
        <dbReference type="EMBL" id="KAJ9657336.1"/>
    </source>
</evidence>
<comment type="caution">
    <text evidence="1">The sequence shown here is derived from an EMBL/GenBank/DDBJ whole genome shotgun (WGS) entry which is preliminary data.</text>
</comment>